<dbReference type="InterPro" id="IPR029063">
    <property type="entry name" value="SAM-dependent_MTases_sf"/>
</dbReference>
<evidence type="ECO:0000256" key="1">
    <source>
        <dbReference type="PROSITE-ProRule" id="PRU00339"/>
    </source>
</evidence>
<dbReference type="InterPro" id="IPR013217">
    <property type="entry name" value="Methyltransf_12"/>
</dbReference>
<dbReference type="Gene3D" id="1.25.40.10">
    <property type="entry name" value="Tetratricopeptide repeat domain"/>
    <property type="match status" value="2"/>
</dbReference>
<dbReference type="CDD" id="cd02440">
    <property type="entry name" value="AdoMet_MTases"/>
    <property type="match status" value="1"/>
</dbReference>
<evidence type="ECO:0000313" key="3">
    <source>
        <dbReference type="EMBL" id="SMR69665.1"/>
    </source>
</evidence>
<evidence type="ECO:0000259" key="2">
    <source>
        <dbReference type="Pfam" id="PF08242"/>
    </source>
</evidence>
<dbReference type="Proteomes" id="UP001159257">
    <property type="component" value="Unassembled WGS sequence"/>
</dbReference>
<feature type="repeat" description="TPR" evidence="1">
    <location>
        <begin position="73"/>
        <end position="106"/>
    </location>
</feature>
<name>A0ABY1RWE1_9GAMM</name>
<gene>
    <name evidence="3" type="ORF">SAMN04487964_101321</name>
</gene>
<dbReference type="Pfam" id="PF08242">
    <property type="entry name" value="Methyltransf_12"/>
    <property type="match status" value="1"/>
</dbReference>
<organism evidence="3 4">
    <name type="scientific">Marinobacterium sediminicola</name>
    <dbReference type="NCBI Taxonomy" id="518898"/>
    <lineage>
        <taxon>Bacteria</taxon>
        <taxon>Pseudomonadati</taxon>
        <taxon>Pseudomonadota</taxon>
        <taxon>Gammaproteobacteria</taxon>
        <taxon>Oceanospirillales</taxon>
        <taxon>Oceanospirillaceae</taxon>
        <taxon>Marinobacterium</taxon>
    </lineage>
</organism>
<keyword evidence="4" id="KW-1185">Reference proteome</keyword>
<dbReference type="SMART" id="SM00028">
    <property type="entry name" value="TPR"/>
    <property type="match status" value="3"/>
</dbReference>
<keyword evidence="3" id="KW-0489">Methyltransferase</keyword>
<dbReference type="SUPFAM" id="SSF48452">
    <property type="entry name" value="TPR-like"/>
    <property type="match status" value="2"/>
</dbReference>
<dbReference type="InterPro" id="IPR011990">
    <property type="entry name" value="TPR-like_helical_dom_sf"/>
</dbReference>
<reference evidence="3 4" key="1">
    <citation type="submission" date="2017-05" db="EMBL/GenBank/DDBJ databases">
        <authorList>
            <person name="Varghese N."/>
            <person name="Submissions S."/>
        </authorList>
    </citation>
    <scope>NUCLEOTIDE SEQUENCE [LARGE SCALE GENOMIC DNA]</scope>
    <source>
        <strain evidence="3 4">CGMCC 1.7287</strain>
    </source>
</reference>
<dbReference type="Gene3D" id="3.40.50.150">
    <property type="entry name" value="Vaccinia Virus protein VP39"/>
    <property type="match status" value="1"/>
</dbReference>
<keyword evidence="3" id="KW-0808">Transferase</keyword>
<protein>
    <submittedName>
        <fullName evidence="3">Predicted methyltransferase, contains TPR repeat</fullName>
    </submittedName>
</protein>
<dbReference type="InterPro" id="IPR019734">
    <property type="entry name" value="TPR_rpt"/>
</dbReference>
<feature type="domain" description="Methyltransferase type 12" evidence="2">
    <location>
        <begin position="301"/>
        <end position="391"/>
    </location>
</feature>
<keyword evidence="1" id="KW-0802">TPR repeat</keyword>
<dbReference type="RefSeq" id="WP_239041920.1">
    <property type="nucleotide sequence ID" value="NZ_BAAAEY010000002.1"/>
</dbReference>
<dbReference type="GO" id="GO:0032259">
    <property type="term" value="P:methylation"/>
    <property type="evidence" value="ECO:0007669"/>
    <property type="project" value="UniProtKB-KW"/>
</dbReference>
<accession>A0ABY1RWE1</accession>
<sequence length="456" mass="50117">MSVPSLNEALALMNQGAFTDARAICQQHLAHRADNFNARHLLGLIQFKGGNLIAATKELTKASKMNPAPRFKAQAFNNLALVLQARGKLEQATAACHSAIHLQPGEMAFHLNLLGLLERQHGWSDIVQHMQATPLLSSNEEALLFHAVALRHQRAHAEALDILASLDSSIEVESERALNLCLLHDSETVIGRWQAGDADPERLILIADYIAEEGHAAAATPLYEIVAQANPNNLSVRHMLNAAQGTCTAEAPSDYVRRLYDTHAQQFESRLQGQLDYNAPELLCRHLASMLDHEHLINAADLGCGTGLCGAELRKQLSIDELSGCDLSSQMLQLAAQKQVYNTLSCCALIDFLQTLKPVELITATDVLIYTGNLKPVIEAIPGVLKPGGLFAFTVERHKGTEEVCLHTSGRYRHSQRHIEILAEQQGLRVKLIEPFPLRLENSISIEGLMVILQRV</sequence>
<dbReference type="GO" id="GO:0008168">
    <property type="term" value="F:methyltransferase activity"/>
    <property type="evidence" value="ECO:0007669"/>
    <property type="project" value="UniProtKB-KW"/>
</dbReference>
<comment type="caution">
    <text evidence="3">The sequence shown here is derived from an EMBL/GenBank/DDBJ whole genome shotgun (WGS) entry which is preliminary data.</text>
</comment>
<dbReference type="EMBL" id="FXWV01000001">
    <property type="protein sequence ID" value="SMR69665.1"/>
    <property type="molecule type" value="Genomic_DNA"/>
</dbReference>
<dbReference type="PROSITE" id="PS50005">
    <property type="entry name" value="TPR"/>
    <property type="match status" value="1"/>
</dbReference>
<proteinExistence type="predicted"/>
<evidence type="ECO:0000313" key="4">
    <source>
        <dbReference type="Proteomes" id="UP001159257"/>
    </source>
</evidence>
<dbReference type="SUPFAM" id="SSF53335">
    <property type="entry name" value="S-adenosyl-L-methionine-dependent methyltransferases"/>
    <property type="match status" value="1"/>
</dbReference>